<evidence type="ECO:0000256" key="4">
    <source>
        <dbReference type="ARBA" id="ARBA00023136"/>
    </source>
</evidence>
<dbReference type="RefSeq" id="WP_133816994.1">
    <property type="nucleotide sequence ID" value="NZ_SNZH01000001.1"/>
</dbReference>
<keyword evidence="5" id="KW-0464">Manganese</keyword>
<evidence type="ECO:0000256" key="3">
    <source>
        <dbReference type="ARBA" id="ARBA00022723"/>
    </source>
</evidence>
<keyword evidence="1" id="KW-1003">Cell membrane</keyword>
<dbReference type="Gene3D" id="3.60.21.10">
    <property type="match status" value="1"/>
</dbReference>
<dbReference type="GO" id="GO:0046872">
    <property type="term" value="F:metal ion binding"/>
    <property type="evidence" value="ECO:0007669"/>
    <property type="project" value="UniProtKB-KW"/>
</dbReference>
<dbReference type="Proteomes" id="UP000295293">
    <property type="component" value="Unassembled WGS sequence"/>
</dbReference>
<feature type="domain" description="Calcineurin-like phosphoesterase" evidence="6">
    <location>
        <begin position="7"/>
        <end position="205"/>
    </location>
</feature>
<dbReference type="AlphaFoldDB" id="A0A4R6ZAH3"/>
<dbReference type="EMBL" id="SNZH01000001">
    <property type="protein sequence ID" value="TDR48895.1"/>
    <property type="molecule type" value="Genomic_DNA"/>
</dbReference>
<keyword evidence="4" id="KW-0472">Membrane</keyword>
<dbReference type="InterPro" id="IPR043461">
    <property type="entry name" value="LpxH-like"/>
</dbReference>
<evidence type="ECO:0000256" key="2">
    <source>
        <dbReference type="ARBA" id="ARBA00022519"/>
    </source>
</evidence>
<dbReference type="InterPro" id="IPR004843">
    <property type="entry name" value="Calcineurin-like_PHP"/>
</dbReference>
<dbReference type="CDD" id="cd07398">
    <property type="entry name" value="MPP_YbbF-LpxH"/>
    <property type="match status" value="1"/>
</dbReference>
<evidence type="ECO:0000313" key="7">
    <source>
        <dbReference type="EMBL" id="TDR48895.1"/>
    </source>
</evidence>
<dbReference type="GO" id="GO:0008758">
    <property type="term" value="F:UDP-2,3-diacylglucosamine hydrolase activity"/>
    <property type="evidence" value="ECO:0007669"/>
    <property type="project" value="TreeGrafter"/>
</dbReference>
<evidence type="ECO:0000259" key="6">
    <source>
        <dbReference type="Pfam" id="PF00149"/>
    </source>
</evidence>
<reference evidence="7 8" key="1">
    <citation type="submission" date="2019-03" db="EMBL/GenBank/DDBJ databases">
        <title>Genomic Encyclopedia of Type Strains, Phase IV (KMG-IV): sequencing the most valuable type-strain genomes for metagenomic binning, comparative biology and taxonomic classification.</title>
        <authorList>
            <person name="Goeker M."/>
        </authorList>
    </citation>
    <scope>NUCLEOTIDE SEQUENCE [LARGE SCALE GENOMIC DNA]</scope>
    <source>
        <strain evidence="7 8">DSM 21667</strain>
    </source>
</reference>
<keyword evidence="3" id="KW-0479">Metal-binding</keyword>
<protein>
    <submittedName>
        <fullName evidence="7">UDP-2,3-diacylglucosamine pyrophosphatase LpxH</fullName>
    </submittedName>
</protein>
<gene>
    <name evidence="7" type="ORF">DFR29_101519</name>
</gene>
<proteinExistence type="predicted"/>
<evidence type="ECO:0000256" key="5">
    <source>
        <dbReference type="ARBA" id="ARBA00023211"/>
    </source>
</evidence>
<comment type="caution">
    <text evidence="7">The sequence shown here is derived from an EMBL/GenBank/DDBJ whole genome shotgun (WGS) entry which is preliminary data.</text>
</comment>
<dbReference type="SUPFAM" id="SSF56300">
    <property type="entry name" value="Metallo-dependent phosphatases"/>
    <property type="match status" value="1"/>
</dbReference>
<keyword evidence="8" id="KW-1185">Reference proteome</keyword>
<dbReference type="InterPro" id="IPR029052">
    <property type="entry name" value="Metallo-depent_PP-like"/>
</dbReference>
<dbReference type="PANTHER" id="PTHR34990">
    <property type="entry name" value="UDP-2,3-DIACYLGLUCOSAMINE HYDROLASE-RELATED"/>
    <property type="match status" value="1"/>
</dbReference>
<dbReference type="OrthoDB" id="9802481at2"/>
<dbReference type="GO" id="GO:0016020">
    <property type="term" value="C:membrane"/>
    <property type="evidence" value="ECO:0007669"/>
    <property type="project" value="GOC"/>
</dbReference>
<dbReference type="Pfam" id="PF00149">
    <property type="entry name" value="Metallophos"/>
    <property type="match status" value="1"/>
</dbReference>
<keyword evidence="2" id="KW-0997">Cell inner membrane</keyword>
<evidence type="ECO:0000313" key="8">
    <source>
        <dbReference type="Proteomes" id="UP000295293"/>
    </source>
</evidence>
<accession>A0A4R6ZAH3</accession>
<dbReference type="GO" id="GO:0009245">
    <property type="term" value="P:lipid A biosynthetic process"/>
    <property type="evidence" value="ECO:0007669"/>
    <property type="project" value="TreeGrafter"/>
</dbReference>
<evidence type="ECO:0000256" key="1">
    <source>
        <dbReference type="ARBA" id="ARBA00022475"/>
    </source>
</evidence>
<name>A0A4R6ZAH3_9GAMM</name>
<organism evidence="7 8">
    <name type="scientific">Tahibacter aquaticus</name>
    <dbReference type="NCBI Taxonomy" id="520092"/>
    <lineage>
        <taxon>Bacteria</taxon>
        <taxon>Pseudomonadati</taxon>
        <taxon>Pseudomonadota</taxon>
        <taxon>Gammaproteobacteria</taxon>
        <taxon>Lysobacterales</taxon>
        <taxon>Rhodanobacteraceae</taxon>
        <taxon>Tahibacter</taxon>
    </lineage>
</organism>
<dbReference type="PANTHER" id="PTHR34990:SF2">
    <property type="entry name" value="BLL8164 PROTEIN"/>
    <property type="match status" value="1"/>
</dbReference>
<sequence length="276" mass="31481">MDRLRFRSIFISDVHLGTRDCRADFLLDFLRSTRCEHLYLVGDIIDLEAMEQTPYWPSRHSEVLAEFLDIAAQGTAVTYIPGNHDCRFRGMAGQRIGAIEVALDAIHTTADGKRLRVSHGDEFDPEHQGKTWLVWFGDYAHRFIRLANRGLNALRRRLRLPYFALTILAKSRIAKALAYIRNYEILATSRARELGLDGQICGHIHFGAMREHDGVLYLNDGDWVEHCTALVEHMDGTLELLHWSERRAALMRAGAGERKPQVQPIPAWAQVLNARA</sequence>